<protein>
    <recommendedName>
        <fullName evidence="1">SpoVR protein-like N-terminal domain-containing protein</fullName>
    </recommendedName>
</protein>
<dbReference type="InterPro" id="IPR056174">
    <property type="entry name" value="SpoVR_N"/>
</dbReference>
<gene>
    <name evidence="2" type="ORF">HMPREF0083_00594</name>
</gene>
<keyword evidence="3" id="KW-1185">Reference proteome</keyword>
<comment type="caution">
    <text evidence="2">The sequence shown here is derived from an EMBL/GenBank/DDBJ whole genome shotgun (WGS) entry which is preliminary data.</text>
</comment>
<dbReference type="Pfam" id="PF04293">
    <property type="entry name" value="SpoVR"/>
    <property type="match status" value="1"/>
</dbReference>
<proteinExistence type="predicted"/>
<dbReference type="Proteomes" id="UP000016511">
    <property type="component" value="Unassembled WGS sequence"/>
</dbReference>
<sequence>MTTKCFSHIVSQTNPDMVESMAATAERLREYEIRYGKQTVEEFLDVILAI</sequence>
<dbReference type="PATRIC" id="fig|649747.3.peg.527"/>
<dbReference type="AlphaFoldDB" id="U1YGV7"/>
<dbReference type="HOGENOM" id="CLU_3113977_0_0_9"/>
<reference evidence="2 3" key="1">
    <citation type="submission" date="2013-08" db="EMBL/GenBank/DDBJ databases">
        <authorList>
            <person name="Weinstock G."/>
            <person name="Sodergren E."/>
            <person name="Wylie T."/>
            <person name="Fulton L."/>
            <person name="Fulton R."/>
            <person name="Fronick C."/>
            <person name="O'Laughlin M."/>
            <person name="Godfrey J."/>
            <person name="Miner T."/>
            <person name="Herter B."/>
            <person name="Appelbaum E."/>
            <person name="Cordes M."/>
            <person name="Lek S."/>
            <person name="Wollam A."/>
            <person name="Pepin K.H."/>
            <person name="Palsikar V.B."/>
            <person name="Mitreva M."/>
            <person name="Wilson R.K."/>
        </authorList>
    </citation>
    <scope>NUCLEOTIDE SEQUENCE [LARGE SCALE GENOMIC DNA]</scope>
    <source>
        <strain evidence="2 3">ATCC 12856</strain>
    </source>
</reference>
<evidence type="ECO:0000313" key="3">
    <source>
        <dbReference type="Proteomes" id="UP000016511"/>
    </source>
</evidence>
<feature type="domain" description="SpoVR protein-like N-terminal" evidence="1">
    <location>
        <begin position="12"/>
        <end position="50"/>
    </location>
</feature>
<evidence type="ECO:0000313" key="2">
    <source>
        <dbReference type="EMBL" id="ERI11312.1"/>
    </source>
</evidence>
<dbReference type="STRING" id="649747.HMPREF0083_00594"/>
<dbReference type="eggNOG" id="COG2719">
    <property type="taxonomic scope" value="Bacteria"/>
</dbReference>
<organism evidence="2 3">
    <name type="scientific">Aneurinibacillus aneurinilyticus ATCC 12856</name>
    <dbReference type="NCBI Taxonomy" id="649747"/>
    <lineage>
        <taxon>Bacteria</taxon>
        <taxon>Bacillati</taxon>
        <taxon>Bacillota</taxon>
        <taxon>Bacilli</taxon>
        <taxon>Bacillales</taxon>
        <taxon>Paenibacillaceae</taxon>
        <taxon>Aneurinibacillus group</taxon>
        <taxon>Aneurinibacillus</taxon>
    </lineage>
</organism>
<name>U1YGV7_ANEAE</name>
<dbReference type="EMBL" id="AWSJ01000044">
    <property type="protein sequence ID" value="ERI11312.1"/>
    <property type="molecule type" value="Genomic_DNA"/>
</dbReference>
<evidence type="ECO:0000259" key="1">
    <source>
        <dbReference type="Pfam" id="PF04293"/>
    </source>
</evidence>
<accession>U1YGV7</accession>